<evidence type="ECO:0000313" key="1">
    <source>
        <dbReference type="EMBL" id="KAF6160703.1"/>
    </source>
</evidence>
<gene>
    <name evidence="1" type="ORF">GIB67_019643</name>
</gene>
<keyword evidence="2" id="KW-1185">Reference proteome</keyword>
<name>A0A7J7N0P1_9MAGN</name>
<accession>A0A7J7N0P1</accession>
<comment type="caution">
    <text evidence="1">The sequence shown here is derived from an EMBL/GenBank/DDBJ whole genome shotgun (WGS) entry which is preliminary data.</text>
</comment>
<dbReference type="Proteomes" id="UP000541444">
    <property type="component" value="Unassembled WGS sequence"/>
</dbReference>
<protein>
    <submittedName>
        <fullName evidence="1">Uncharacterized protein</fullName>
    </submittedName>
</protein>
<reference evidence="1 2" key="1">
    <citation type="journal article" date="2020" name="IScience">
        <title>Genome Sequencing of the Endangered Kingdonia uniflora (Circaeasteraceae, Ranunculales) Reveals Potential Mechanisms of Evolutionary Specialization.</title>
        <authorList>
            <person name="Sun Y."/>
            <person name="Deng T."/>
            <person name="Zhang A."/>
            <person name="Moore M.J."/>
            <person name="Landis J.B."/>
            <person name="Lin N."/>
            <person name="Zhang H."/>
            <person name="Zhang X."/>
            <person name="Huang J."/>
            <person name="Zhang X."/>
            <person name="Sun H."/>
            <person name="Wang H."/>
        </authorList>
    </citation>
    <scope>NUCLEOTIDE SEQUENCE [LARGE SCALE GENOMIC DNA]</scope>
    <source>
        <strain evidence="1">TB1705</strain>
        <tissue evidence="1">Leaf</tissue>
    </source>
</reference>
<dbReference type="EMBL" id="JACGCM010001161">
    <property type="protein sequence ID" value="KAF6160703.1"/>
    <property type="molecule type" value="Genomic_DNA"/>
</dbReference>
<dbReference type="AlphaFoldDB" id="A0A7J7N0P1"/>
<evidence type="ECO:0000313" key="2">
    <source>
        <dbReference type="Proteomes" id="UP000541444"/>
    </source>
</evidence>
<organism evidence="1 2">
    <name type="scientific">Kingdonia uniflora</name>
    <dbReference type="NCBI Taxonomy" id="39325"/>
    <lineage>
        <taxon>Eukaryota</taxon>
        <taxon>Viridiplantae</taxon>
        <taxon>Streptophyta</taxon>
        <taxon>Embryophyta</taxon>
        <taxon>Tracheophyta</taxon>
        <taxon>Spermatophyta</taxon>
        <taxon>Magnoliopsida</taxon>
        <taxon>Ranunculales</taxon>
        <taxon>Circaeasteraceae</taxon>
        <taxon>Kingdonia</taxon>
    </lineage>
</organism>
<proteinExistence type="predicted"/>
<sequence>MKTLVMLKRGRVEKNMKSSFLYGETTVALILYSSRENYILLENLGKSMDEILASTPWRNLDEYPNDGMWRFRENFKILRAIHIYKLYVKFWVIPGWEALIQLMLWQNYRITGQDEYDYY</sequence>